<gene>
    <name evidence="1" type="ORF">NDEV_1886</name>
</gene>
<evidence type="ECO:0000313" key="2">
    <source>
        <dbReference type="Proteomes" id="UP000196239"/>
    </source>
</evidence>
<keyword evidence="2" id="KW-1185">Reference proteome</keyword>
<accession>A0A128A5N8</accession>
<name>A0A128A5N8_9ARCH</name>
<dbReference type="KEGG" id="ndv:NDEV_1886"/>
<sequence length="306" mass="33292">MENKIKTTTITVGLFAIFMLISSTTLLPAMGASANASNNAEKEAIKHASHKKFPHPPDGFGCGKWTNETGWIQSPCVSPDLPHPTEGNLYDLYGQSTNVNNLSEGTVEVSFATFTSETDDTWGSGAFSIQANTNQYQVSGVTYETQFDEENPSSGTGYDCVWQINVSGQDYSDKYCSATSPQQQTLSSSYDSYVDGYIDGSGNLVSEFCSYQQSTCWSASHTDDHNLSTHWSKTNGNILGYGNSSNADFTSPTDEYTYVTVFSSSTYTPSTLSFHSTDETNNLSYISESQTGCSSNNCQLFTESTN</sequence>
<dbReference type="AlphaFoldDB" id="A0A128A5N8"/>
<evidence type="ECO:0000313" key="1">
    <source>
        <dbReference type="EMBL" id="CUR52648.1"/>
    </source>
</evidence>
<proteinExistence type="predicted"/>
<organism evidence="1 2">
    <name type="scientific">Nitrosotalea devaniterrae</name>
    <dbReference type="NCBI Taxonomy" id="1078905"/>
    <lineage>
        <taxon>Archaea</taxon>
        <taxon>Nitrososphaerota</taxon>
        <taxon>Nitrososphaeria</taxon>
        <taxon>Nitrosotaleales</taxon>
        <taxon>Nitrosotaleaceae</taxon>
        <taxon>Nitrosotalea</taxon>
    </lineage>
</organism>
<protein>
    <submittedName>
        <fullName evidence="1">Uncharacterized protein</fullName>
    </submittedName>
</protein>
<reference evidence="2" key="1">
    <citation type="submission" date="2015-10" db="EMBL/GenBank/DDBJ databases">
        <authorList>
            <person name="Lehtovirta-Morley L.E."/>
            <person name="Vieille C."/>
        </authorList>
    </citation>
    <scope>NUCLEOTIDE SEQUENCE [LARGE SCALE GENOMIC DNA]</scope>
</reference>
<dbReference type="Proteomes" id="UP000196239">
    <property type="component" value="Chromosome 1"/>
</dbReference>
<dbReference type="EMBL" id="LN890280">
    <property type="protein sequence ID" value="CUR52648.1"/>
    <property type="molecule type" value="Genomic_DNA"/>
</dbReference>